<dbReference type="InterPro" id="IPR010854">
    <property type="entry name" value="YdgH/BhsA/McbA-like_dom"/>
</dbReference>
<dbReference type="RefSeq" id="WP_072307384.1">
    <property type="nucleotide sequence ID" value="NZ_FMIQ01000006.1"/>
</dbReference>
<dbReference type="PANTHER" id="PTHR34156">
    <property type="entry name" value="OUTER MEMBRANE PROTEIN-RELATED-RELATED"/>
    <property type="match status" value="1"/>
</dbReference>
<reference evidence="4 5" key="1">
    <citation type="submission" date="2016-09" db="EMBL/GenBank/DDBJ databases">
        <authorList>
            <person name="Capua I."/>
            <person name="De Benedictis P."/>
            <person name="Joannis T."/>
            <person name="Lombin L.H."/>
            <person name="Cattoli G."/>
        </authorList>
    </citation>
    <scope>NUCLEOTIDE SEQUENCE [LARGE SCALE GENOMIC DNA]</scope>
    <source>
        <strain evidence="4 5">GB001</strain>
    </source>
</reference>
<feature type="signal peptide" evidence="2">
    <location>
        <begin position="1"/>
        <end position="22"/>
    </location>
</feature>
<gene>
    <name evidence="4" type="ORF">BN1044_00455</name>
</gene>
<dbReference type="Gene3D" id="3.30.1660.10">
    <property type="entry name" value="Flavin-binding protein dodecin"/>
    <property type="match status" value="1"/>
</dbReference>
<accession>A0A1C6YW52</accession>
<sequence length="92" mass="9886">MNKYLLVAVSSTLLSFSALSHAATEITRSDADNYTKIGVVSVDVHDGTLDAVVKMINKEADEKNADAYRISSLGDAGMGDTMRGTAEIYKKK</sequence>
<organism evidence="4 5">
    <name type="scientific">Hafnia alvei</name>
    <dbReference type="NCBI Taxonomy" id="569"/>
    <lineage>
        <taxon>Bacteria</taxon>
        <taxon>Pseudomonadati</taxon>
        <taxon>Pseudomonadota</taxon>
        <taxon>Gammaproteobacteria</taxon>
        <taxon>Enterobacterales</taxon>
        <taxon>Hafniaceae</taxon>
        <taxon>Hafnia</taxon>
    </lineage>
</organism>
<protein>
    <recommendedName>
        <fullName evidence="3">YdgH/BhsA/McbA-like domain-containing protein</fullName>
    </recommendedName>
</protein>
<feature type="chain" id="PRO_5008751681" description="YdgH/BhsA/McbA-like domain-containing protein" evidence="2">
    <location>
        <begin position="23"/>
        <end position="92"/>
    </location>
</feature>
<evidence type="ECO:0000313" key="4">
    <source>
        <dbReference type="EMBL" id="SCM51005.1"/>
    </source>
</evidence>
<dbReference type="Pfam" id="PF07338">
    <property type="entry name" value="YdgH_BhsA-like"/>
    <property type="match status" value="1"/>
</dbReference>
<dbReference type="SUPFAM" id="SSF159871">
    <property type="entry name" value="YdgH-like"/>
    <property type="match status" value="1"/>
</dbReference>
<dbReference type="InterPro" id="IPR025543">
    <property type="entry name" value="Dodecin-like"/>
</dbReference>
<dbReference type="EMBL" id="FMIQ01000006">
    <property type="protein sequence ID" value="SCM51005.1"/>
    <property type="molecule type" value="Genomic_DNA"/>
</dbReference>
<evidence type="ECO:0000256" key="1">
    <source>
        <dbReference type="ARBA" id="ARBA00022729"/>
    </source>
</evidence>
<dbReference type="AlphaFoldDB" id="A0A1C6YW52"/>
<evidence type="ECO:0000313" key="5">
    <source>
        <dbReference type="Proteomes" id="UP000094844"/>
    </source>
</evidence>
<dbReference type="InterPro" id="IPR036275">
    <property type="entry name" value="YdgH-like_sf"/>
</dbReference>
<dbReference type="OrthoDB" id="6638335at2"/>
<dbReference type="Proteomes" id="UP000094844">
    <property type="component" value="Unassembled WGS sequence"/>
</dbReference>
<evidence type="ECO:0000256" key="2">
    <source>
        <dbReference type="SAM" id="SignalP"/>
    </source>
</evidence>
<dbReference type="InterPro" id="IPR051096">
    <property type="entry name" value="BhsA/McbA_stress_biofilm_assoc"/>
</dbReference>
<proteinExistence type="predicted"/>
<name>A0A1C6YW52_HAFAL</name>
<keyword evidence="1 2" id="KW-0732">Signal</keyword>
<feature type="domain" description="YdgH/BhsA/McbA-like" evidence="3">
    <location>
        <begin position="34"/>
        <end position="90"/>
    </location>
</feature>
<evidence type="ECO:0000259" key="3">
    <source>
        <dbReference type="Pfam" id="PF07338"/>
    </source>
</evidence>